<evidence type="ECO:0000256" key="12">
    <source>
        <dbReference type="SAM" id="MobiDB-lite"/>
    </source>
</evidence>
<feature type="compositionally biased region" description="Basic and acidic residues" evidence="12">
    <location>
        <begin position="708"/>
        <end position="717"/>
    </location>
</feature>
<protein>
    <recommendedName>
        <fullName evidence="2">non-specific serine/threonine protein kinase</fullName>
        <ecNumber evidence="2">2.7.11.1</ecNumber>
    </recommendedName>
</protein>
<feature type="region of interest" description="Disordered" evidence="12">
    <location>
        <begin position="415"/>
        <end position="463"/>
    </location>
</feature>
<keyword evidence="8" id="KW-0418">Kinase</keyword>
<name>A0A871R818_DEKBR</name>
<organism evidence="14 15">
    <name type="scientific">Dekkera bruxellensis</name>
    <name type="common">Brettanomyces custersii</name>
    <dbReference type="NCBI Taxonomy" id="5007"/>
    <lineage>
        <taxon>Eukaryota</taxon>
        <taxon>Fungi</taxon>
        <taxon>Dikarya</taxon>
        <taxon>Ascomycota</taxon>
        <taxon>Saccharomycotina</taxon>
        <taxon>Pichiomycetes</taxon>
        <taxon>Pichiales</taxon>
        <taxon>Pichiaceae</taxon>
        <taxon>Brettanomyces</taxon>
    </lineage>
</organism>
<feature type="compositionally biased region" description="Polar residues" evidence="12">
    <location>
        <begin position="633"/>
        <end position="646"/>
    </location>
</feature>
<dbReference type="SMART" id="SM00220">
    <property type="entry name" value="S_TKc"/>
    <property type="match status" value="1"/>
</dbReference>
<dbReference type="PROSITE" id="PS00108">
    <property type="entry name" value="PROTEIN_KINASE_ST"/>
    <property type="match status" value="1"/>
</dbReference>
<dbReference type="PANTHER" id="PTHR22967:SF57">
    <property type="entry name" value="AUXILIN, ISOFORM A-RELATED"/>
    <property type="match status" value="1"/>
</dbReference>
<dbReference type="InterPro" id="IPR000719">
    <property type="entry name" value="Prot_kinase_dom"/>
</dbReference>
<feature type="compositionally biased region" description="Basic and acidic residues" evidence="12">
    <location>
        <begin position="617"/>
        <end position="630"/>
    </location>
</feature>
<dbReference type="EMBL" id="CP063137">
    <property type="protein sequence ID" value="QOU22633.1"/>
    <property type="molecule type" value="Genomic_DNA"/>
</dbReference>
<dbReference type="InterPro" id="IPR008271">
    <property type="entry name" value="Ser/Thr_kinase_AS"/>
</dbReference>
<dbReference type="GeneID" id="64574739"/>
<feature type="region of interest" description="Disordered" evidence="12">
    <location>
        <begin position="523"/>
        <end position="721"/>
    </location>
</feature>
<dbReference type="Pfam" id="PF00069">
    <property type="entry name" value="Pkinase"/>
    <property type="match status" value="1"/>
</dbReference>
<keyword evidence="4" id="KW-0723">Serine/threonine-protein kinase</keyword>
<dbReference type="Proteomes" id="UP000663131">
    <property type="component" value="Chromosome 9"/>
</dbReference>
<evidence type="ECO:0000256" key="9">
    <source>
        <dbReference type="ARBA" id="ARBA00022840"/>
    </source>
</evidence>
<evidence type="ECO:0000313" key="14">
    <source>
        <dbReference type="EMBL" id="QOU22633.1"/>
    </source>
</evidence>
<keyword evidence="6" id="KW-0808">Transferase</keyword>
<dbReference type="Gene3D" id="1.10.510.10">
    <property type="entry name" value="Transferase(Phosphotransferase) domain 1"/>
    <property type="match status" value="1"/>
</dbReference>
<gene>
    <name evidence="14" type="ORF">BRETT_002815</name>
</gene>
<dbReference type="OrthoDB" id="2018507at2759"/>
<evidence type="ECO:0000256" key="11">
    <source>
        <dbReference type="ARBA" id="ARBA00048679"/>
    </source>
</evidence>
<evidence type="ECO:0000256" key="1">
    <source>
        <dbReference type="ARBA" id="ARBA00004496"/>
    </source>
</evidence>
<dbReference type="GO" id="GO:0000147">
    <property type="term" value="P:actin cortical patch assembly"/>
    <property type="evidence" value="ECO:0007669"/>
    <property type="project" value="TreeGrafter"/>
</dbReference>
<feature type="compositionally biased region" description="Low complexity" evidence="12">
    <location>
        <begin position="565"/>
        <end position="576"/>
    </location>
</feature>
<feature type="compositionally biased region" description="Basic residues" evidence="12">
    <location>
        <begin position="554"/>
        <end position="564"/>
    </location>
</feature>
<dbReference type="SUPFAM" id="SSF56112">
    <property type="entry name" value="Protein kinase-like (PK-like)"/>
    <property type="match status" value="1"/>
</dbReference>
<dbReference type="GO" id="GO:0004674">
    <property type="term" value="F:protein serine/threonine kinase activity"/>
    <property type="evidence" value="ECO:0007669"/>
    <property type="project" value="UniProtKB-KW"/>
</dbReference>
<dbReference type="RefSeq" id="XP_041139126.1">
    <property type="nucleotide sequence ID" value="XM_041281335.1"/>
</dbReference>
<evidence type="ECO:0000259" key="13">
    <source>
        <dbReference type="PROSITE" id="PS50011"/>
    </source>
</evidence>
<dbReference type="PROSITE" id="PS50011">
    <property type="entry name" value="PROTEIN_KINASE_DOM"/>
    <property type="match status" value="1"/>
</dbReference>
<comment type="catalytic activity">
    <reaction evidence="11">
        <text>L-seryl-[protein] + ATP = O-phospho-L-seryl-[protein] + ADP + H(+)</text>
        <dbReference type="Rhea" id="RHEA:17989"/>
        <dbReference type="Rhea" id="RHEA-COMP:9863"/>
        <dbReference type="Rhea" id="RHEA-COMP:11604"/>
        <dbReference type="ChEBI" id="CHEBI:15378"/>
        <dbReference type="ChEBI" id="CHEBI:29999"/>
        <dbReference type="ChEBI" id="CHEBI:30616"/>
        <dbReference type="ChEBI" id="CHEBI:83421"/>
        <dbReference type="ChEBI" id="CHEBI:456216"/>
        <dbReference type="EC" id="2.7.11.1"/>
    </reaction>
</comment>
<comment type="catalytic activity">
    <reaction evidence="10">
        <text>L-threonyl-[protein] + ATP = O-phospho-L-threonyl-[protein] + ADP + H(+)</text>
        <dbReference type="Rhea" id="RHEA:46608"/>
        <dbReference type="Rhea" id="RHEA-COMP:11060"/>
        <dbReference type="Rhea" id="RHEA-COMP:11605"/>
        <dbReference type="ChEBI" id="CHEBI:15378"/>
        <dbReference type="ChEBI" id="CHEBI:30013"/>
        <dbReference type="ChEBI" id="CHEBI:30616"/>
        <dbReference type="ChEBI" id="CHEBI:61977"/>
        <dbReference type="ChEBI" id="CHEBI:456216"/>
        <dbReference type="EC" id="2.7.11.1"/>
    </reaction>
</comment>
<evidence type="ECO:0000256" key="5">
    <source>
        <dbReference type="ARBA" id="ARBA00022553"/>
    </source>
</evidence>
<dbReference type="EC" id="2.7.11.1" evidence="2"/>
<dbReference type="InterPro" id="IPR011009">
    <property type="entry name" value="Kinase-like_dom_sf"/>
</dbReference>
<accession>A0A871R818</accession>
<sequence length="832" mass="92186">MSEPVPSYQPGTVLTVGSHQVVIDKYVARGGFAEIYTCRMSPAWNNQTVGCLKRVAVPTKPQLNKLRQEVDAMRRLEGNKYIVSYIDSHASHASNGQGYVVFMLMEYCTKKGLIDFMNTRLVNKLTEPEIINIIYDITYAVACVHSLDPPLIHRDIKIENVLLADDGTFKLCDFGSACPPMQPPRNLEEFQVMQNDILHNTTPQYRCPEMVDLYKRQPIDEKSDIWALGVMLYKLCYYTTPFESNAINGSRNAGGGNYAIVNGIFSFPPAPPFSARLKNVISKTLAVDPNARPDAFQLLEELCKMKGEVFPKQFAHRLQQGAPVYAAKASVEPSTNHNAIPAHSVSSGALPRFSGLVSRNTPVATRQPKGGADPFAGLRNYVPGGAGVANSGSDMHLAQSYQHILPSSQGQQVQYTQQAQYVQHSKQGPYTQRSKQGQPKLLDSQSQTATSRSRYPPDLLRRPLSMSATDYEGMANGSSAKSRIVSPIESIITGMTEEETVELSPGHPPNIDSSVQFLRDVSANNTDSSSNSSPVSKRSSISSLRDLLTGGRFSSRRRSSHLSRHSSSSSRISSYSQREKSDGLLDFSRSHIRTKKQPDSNFKGMADNNFKNMADGNSKDMADGNSKDMADGNSKNMDTSISNSLPEQKHHRSHFQTRHSFESHLHAPPKIPKLHPPKKPNSIQWRVKELLGRKKTPAPKTANGYGKYTDRDTKLDARNSPGIDLVRRKSLVESGLPKLSISDVEQADPFALPDKTKHRNEHRAKSPPPKPKKPAYLRRLSLKGRPQAEVSGVDQIPASTRHERAVSGGSSLYNEDFEVLEKKFERKYPSAI</sequence>
<keyword evidence="7" id="KW-0547">Nucleotide-binding</keyword>
<comment type="subcellular location">
    <subcellularLocation>
        <location evidence="1">Cytoplasm</location>
    </subcellularLocation>
</comment>
<keyword evidence="5" id="KW-0597">Phosphoprotein</keyword>
<keyword evidence="9" id="KW-0067">ATP-binding</keyword>
<evidence type="ECO:0000256" key="7">
    <source>
        <dbReference type="ARBA" id="ARBA00022741"/>
    </source>
</evidence>
<feature type="domain" description="Protein kinase" evidence="13">
    <location>
        <begin position="21"/>
        <end position="310"/>
    </location>
</feature>
<evidence type="ECO:0000256" key="8">
    <source>
        <dbReference type="ARBA" id="ARBA00022777"/>
    </source>
</evidence>
<dbReference type="KEGG" id="bbrx:BRETT_002815"/>
<dbReference type="FunFam" id="1.10.510.10:FF:000441">
    <property type="entry name" value="Serine/threonine protein kinase"/>
    <property type="match status" value="1"/>
</dbReference>
<reference evidence="14" key="2">
    <citation type="journal article" name="BMC Genomics">
        <title>New genome assemblies reveal patterns of domestication and adaptation across Brettanomyces (Dekkera) species.</title>
        <authorList>
            <person name="Roach M.J."/>
            <person name="Borneman A.R."/>
        </authorList>
    </citation>
    <scope>NUCLEOTIDE SEQUENCE</scope>
    <source>
        <strain evidence="14">UCD 2041</strain>
    </source>
</reference>
<keyword evidence="3" id="KW-0963">Cytoplasm</keyword>
<dbReference type="GO" id="GO:0005737">
    <property type="term" value="C:cytoplasm"/>
    <property type="evidence" value="ECO:0007669"/>
    <property type="project" value="UniProtKB-SubCell"/>
</dbReference>
<evidence type="ECO:0000256" key="4">
    <source>
        <dbReference type="ARBA" id="ARBA00022527"/>
    </source>
</evidence>
<evidence type="ECO:0000256" key="3">
    <source>
        <dbReference type="ARBA" id="ARBA00022490"/>
    </source>
</evidence>
<dbReference type="AlphaFoldDB" id="A0A871R818"/>
<dbReference type="PANTHER" id="PTHR22967">
    <property type="entry name" value="SERINE/THREONINE PROTEIN KINASE"/>
    <property type="match status" value="1"/>
</dbReference>
<proteinExistence type="predicted"/>
<dbReference type="GO" id="GO:0007015">
    <property type="term" value="P:actin filament organization"/>
    <property type="evidence" value="ECO:0007669"/>
    <property type="project" value="TreeGrafter"/>
</dbReference>
<feature type="compositionally biased region" description="Low complexity" evidence="12">
    <location>
        <begin position="523"/>
        <end position="543"/>
    </location>
</feature>
<evidence type="ECO:0000256" key="2">
    <source>
        <dbReference type="ARBA" id="ARBA00012513"/>
    </source>
</evidence>
<feature type="region of interest" description="Disordered" evidence="12">
    <location>
        <begin position="747"/>
        <end position="807"/>
    </location>
</feature>
<evidence type="ECO:0000256" key="6">
    <source>
        <dbReference type="ARBA" id="ARBA00022679"/>
    </source>
</evidence>
<reference evidence="14" key="1">
    <citation type="submission" date="2020-10" db="EMBL/GenBank/DDBJ databases">
        <authorList>
            <person name="Palmer J.M."/>
        </authorList>
    </citation>
    <scope>NUCLEOTIDE SEQUENCE</scope>
    <source>
        <strain evidence="14">UCD 2041</strain>
    </source>
</reference>
<feature type="compositionally biased region" description="Basic residues" evidence="12">
    <location>
        <begin position="770"/>
        <end position="782"/>
    </location>
</feature>
<evidence type="ECO:0000313" key="15">
    <source>
        <dbReference type="Proteomes" id="UP000663131"/>
    </source>
</evidence>
<feature type="compositionally biased region" description="Polar residues" evidence="12">
    <location>
        <begin position="424"/>
        <end position="453"/>
    </location>
</feature>
<dbReference type="GO" id="GO:0005524">
    <property type="term" value="F:ATP binding"/>
    <property type="evidence" value="ECO:0007669"/>
    <property type="project" value="UniProtKB-KW"/>
</dbReference>
<evidence type="ECO:0000256" key="10">
    <source>
        <dbReference type="ARBA" id="ARBA00047899"/>
    </source>
</evidence>